<evidence type="ECO:0000313" key="1">
    <source>
        <dbReference type="EMBL" id="ROW08094.1"/>
    </source>
</evidence>
<dbReference type="AlphaFoldDB" id="A0A423WX44"/>
<protein>
    <submittedName>
        <fullName evidence="1">Uncharacterized protein</fullName>
    </submittedName>
</protein>
<sequence length="166" mass="18448">MTSFLAHPKMFSGKGPEELTSPQLLRLPAGAKKSIIIQVSVPACYEVGPILHKLSRKASISDLRCLTFNSTPPDTDAFVIERWLIQGKHTSLNASRAPKAHVDGSSACPDPNGIIRLQRAIRIPYVLKTRGRNTCELVRHAHGGVRGYSARWKRMNFKGYFPQSKK</sequence>
<dbReference type="EMBL" id="LKEB01000036">
    <property type="protein sequence ID" value="ROW08094.1"/>
    <property type="molecule type" value="Genomic_DNA"/>
</dbReference>
<evidence type="ECO:0000313" key="2">
    <source>
        <dbReference type="Proteomes" id="UP000285146"/>
    </source>
</evidence>
<proteinExistence type="predicted"/>
<gene>
    <name evidence="1" type="ORF">VPNG_06136</name>
</gene>
<name>A0A423WX44_9PEZI</name>
<dbReference type="InParanoid" id="A0A423WX44"/>
<accession>A0A423WX44</accession>
<organism evidence="1 2">
    <name type="scientific">Cytospora leucostoma</name>
    <dbReference type="NCBI Taxonomy" id="1230097"/>
    <lineage>
        <taxon>Eukaryota</taxon>
        <taxon>Fungi</taxon>
        <taxon>Dikarya</taxon>
        <taxon>Ascomycota</taxon>
        <taxon>Pezizomycotina</taxon>
        <taxon>Sordariomycetes</taxon>
        <taxon>Sordariomycetidae</taxon>
        <taxon>Diaporthales</taxon>
        <taxon>Cytosporaceae</taxon>
        <taxon>Cytospora</taxon>
    </lineage>
</organism>
<comment type="caution">
    <text evidence="1">The sequence shown here is derived from an EMBL/GenBank/DDBJ whole genome shotgun (WGS) entry which is preliminary data.</text>
</comment>
<dbReference type="Proteomes" id="UP000285146">
    <property type="component" value="Unassembled WGS sequence"/>
</dbReference>
<reference evidence="1 2" key="1">
    <citation type="submission" date="2015-09" db="EMBL/GenBank/DDBJ databases">
        <title>Host preference determinants of Valsa canker pathogens revealed by comparative genomics.</title>
        <authorList>
            <person name="Yin Z."/>
            <person name="Huang L."/>
        </authorList>
    </citation>
    <scope>NUCLEOTIDE SEQUENCE [LARGE SCALE GENOMIC DNA]</scope>
    <source>
        <strain evidence="1 2">SXYLt</strain>
    </source>
</reference>
<keyword evidence="2" id="KW-1185">Reference proteome</keyword>